<sequence length="244" mass="26927">MYVDGVPDGNRRVKQLDGRLRRRRMIRRIGLAVIAIMAVPFILTLVYTVIPPVSTLMVGRWLTFQPVSRDWVPLEEISPHLPRAVVTAEDGQFCFHGGVDWKAIQDVLDAAEDGVPSRGASTIAMQTAKNLFLWPGGAYIRKPFEIVLATWIDLVWTKRRTIEVYLNIAEWGPDGIFGAEAGAQHGFGKAAKNIGPREAALMAAALPNPIVRDTAKPTRGQRSWANTIAARARQSGEYVGCLDL</sequence>
<evidence type="ECO:0000256" key="2">
    <source>
        <dbReference type="ARBA" id="ARBA00022519"/>
    </source>
</evidence>
<keyword evidence="5 11" id="KW-0812">Transmembrane</keyword>
<evidence type="ECO:0000259" key="12">
    <source>
        <dbReference type="Pfam" id="PF00912"/>
    </source>
</evidence>
<keyword evidence="9 11" id="KW-0472">Membrane</keyword>
<evidence type="ECO:0000256" key="7">
    <source>
        <dbReference type="ARBA" id="ARBA00022984"/>
    </source>
</evidence>
<evidence type="ECO:0000256" key="5">
    <source>
        <dbReference type="ARBA" id="ARBA00022692"/>
    </source>
</evidence>
<comment type="similarity">
    <text evidence="11">Belongs to the glycosyltransferase 51 family.</text>
</comment>
<keyword evidence="10 11" id="KW-0961">Cell wall biogenesis/degradation</keyword>
<evidence type="ECO:0000313" key="13">
    <source>
        <dbReference type="EMBL" id="GGE50781.1"/>
    </source>
</evidence>
<comment type="pathway">
    <text evidence="11">Cell wall biogenesis; peptidoglycan biosynthesis.</text>
</comment>
<keyword evidence="2 11" id="KW-0997">Cell inner membrane</keyword>
<name>A0A8J2YLE5_9RHOB</name>
<dbReference type="PANTHER" id="PTHR30400:SF0">
    <property type="entry name" value="BIOSYNTHETIC PEPTIDOGLYCAN TRANSGLYCOSYLASE"/>
    <property type="match status" value="1"/>
</dbReference>
<keyword evidence="7 11" id="KW-0573">Peptidoglycan synthesis</keyword>
<gene>
    <name evidence="11 13" type="primary">mtgA</name>
    <name evidence="13" type="ORF">GCM10007276_29790</name>
</gene>
<dbReference type="Proteomes" id="UP000602745">
    <property type="component" value="Unassembled WGS sequence"/>
</dbReference>
<evidence type="ECO:0000256" key="1">
    <source>
        <dbReference type="ARBA" id="ARBA00022475"/>
    </source>
</evidence>
<dbReference type="GO" id="GO:0005886">
    <property type="term" value="C:plasma membrane"/>
    <property type="evidence" value="ECO:0007669"/>
    <property type="project" value="UniProtKB-SubCell"/>
</dbReference>
<evidence type="ECO:0000256" key="11">
    <source>
        <dbReference type="HAMAP-Rule" id="MF_00766"/>
    </source>
</evidence>
<dbReference type="GO" id="GO:0009274">
    <property type="term" value="C:peptidoglycan-based cell wall"/>
    <property type="evidence" value="ECO:0007669"/>
    <property type="project" value="InterPro"/>
</dbReference>
<evidence type="ECO:0000256" key="3">
    <source>
        <dbReference type="ARBA" id="ARBA00022676"/>
    </source>
</evidence>
<feature type="domain" description="Glycosyl transferase family 51" evidence="12">
    <location>
        <begin position="65"/>
        <end position="227"/>
    </location>
</feature>
<dbReference type="AlphaFoldDB" id="A0A8J2YLE5"/>
<comment type="caution">
    <text evidence="13">The sequence shown here is derived from an EMBL/GenBank/DDBJ whole genome shotgun (WGS) entry which is preliminary data.</text>
</comment>
<keyword evidence="6 11" id="KW-0133">Cell shape</keyword>
<dbReference type="Gene3D" id="1.10.3810.10">
    <property type="entry name" value="Biosynthetic peptidoglycan transglycosylase-like"/>
    <property type="match status" value="1"/>
</dbReference>
<dbReference type="EMBL" id="BMCP01000004">
    <property type="protein sequence ID" value="GGE50781.1"/>
    <property type="molecule type" value="Genomic_DNA"/>
</dbReference>
<reference evidence="13" key="2">
    <citation type="submission" date="2020-09" db="EMBL/GenBank/DDBJ databases">
        <authorList>
            <person name="Sun Q."/>
            <person name="Sedlacek I."/>
        </authorList>
    </citation>
    <scope>NUCLEOTIDE SEQUENCE</scope>
    <source>
        <strain evidence="13">CCM 7684</strain>
    </source>
</reference>
<dbReference type="GO" id="GO:0071555">
    <property type="term" value="P:cell wall organization"/>
    <property type="evidence" value="ECO:0007669"/>
    <property type="project" value="UniProtKB-KW"/>
</dbReference>
<evidence type="ECO:0000256" key="8">
    <source>
        <dbReference type="ARBA" id="ARBA00022989"/>
    </source>
</evidence>
<feature type="transmembrane region" description="Helical" evidence="11">
    <location>
        <begin position="29"/>
        <end position="50"/>
    </location>
</feature>
<dbReference type="GO" id="GO:0008955">
    <property type="term" value="F:peptidoglycan glycosyltransferase activity"/>
    <property type="evidence" value="ECO:0007669"/>
    <property type="project" value="UniProtKB-UniRule"/>
</dbReference>
<proteinExistence type="inferred from homology"/>
<keyword evidence="3 11" id="KW-0328">Glycosyltransferase</keyword>
<evidence type="ECO:0000256" key="6">
    <source>
        <dbReference type="ARBA" id="ARBA00022960"/>
    </source>
</evidence>
<dbReference type="EC" id="2.4.99.28" evidence="11"/>
<dbReference type="GO" id="GO:0009252">
    <property type="term" value="P:peptidoglycan biosynthetic process"/>
    <property type="evidence" value="ECO:0007669"/>
    <property type="project" value="UniProtKB-UniRule"/>
</dbReference>
<evidence type="ECO:0000256" key="9">
    <source>
        <dbReference type="ARBA" id="ARBA00023136"/>
    </source>
</evidence>
<dbReference type="NCBIfam" id="TIGR02070">
    <property type="entry name" value="mono_pep_trsgly"/>
    <property type="match status" value="1"/>
</dbReference>
<organism evidence="13 14">
    <name type="scientific">Agaricicola taiwanensis</name>
    <dbReference type="NCBI Taxonomy" id="591372"/>
    <lineage>
        <taxon>Bacteria</taxon>
        <taxon>Pseudomonadati</taxon>
        <taxon>Pseudomonadota</taxon>
        <taxon>Alphaproteobacteria</taxon>
        <taxon>Rhodobacterales</taxon>
        <taxon>Paracoccaceae</taxon>
        <taxon>Agaricicola</taxon>
    </lineage>
</organism>
<dbReference type="InterPro" id="IPR011812">
    <property type="entry name" value="Pep_trsgly"/>
</dbReference>
<evidence type="ECO:0000256" key="10">
    <source>
        <dbReference type="ARBA" id="ARBA00023316"/>
    </source>
</evidence>
<evidence type="ECO:0000313" key="14">
    <source>
        <dbReference type="Proteomes" id="UP000602745"/>
    </source>
</evidence>
<keyword evidence="1 11" id="KW-1003">Cell membrane</keyword>
<protein>
    <recommendedName>
        <fullName evidence="11">Biosynthetic peptidoglycan transglycosylase</fullName>
        <ecNumber evidence="11">2.4.99.28</ecNumber>
    </recommendedName>
    <alternativeName>
        <fullName evidence="11">Glycan polymerase</fullName>
    </alternativeName>
    <alternativeName>
        <fullName evidence="11">Peptidoglycan glycosyltransferase MtgA</fullName>
        <shortName evidence="11">PGT</shortName>
    </alternativeName>
</protein>
<reference evidence="13" key="1">
    <citation type="journal article" date="2014" name="Int. J. Syst. Evol. Microbiol.">
        <title>Complete genome sequence of Corynebacterium casei LMG S-19264T (=DSM 44701T), isolated from a smear-ripened cheese.</title>
        <authorList>
            <consortium name="US DOE Joint Genome Institute (JGI-PGF)"/>
            <person name="Walter F."/>
            <person name="Albersmeier A."/>
            <person name="Kalinowski J."/>
            <person name="Ruckert C."/>
        </authorList>
    </citation>
    <scope>NUCLEOTIDE SEQUENCE</scope>
    <source>
        <strain evidence="13">CCM 7684</strain>
    </source>
</reference>
<comment type="catalytic activity">
    <reaction evidence="11">
        <text>[GlcNAc-(1-&gt;4)-Mur2Ac(oyl-L-Ala-gamma-D-Glu-L-Lys-D-Ala-D-Ala)](n)-di-trans,octa-cis-undecaprenyl diphosphate + beta-D-GlcNAc-(1-&gt;4)-Mur2Ac(oyl-L-Ala-gamma-D-Glu-L-Lys-D-Ala-D-Ala)-di-trans,octa-cis-undecaprenyl diphosphate = [GlcNAc-(1-&gt;4)-Mur2Ac(oyl-L-Ala-gamma-D-Glu-L-Lys-D-Ala-D-Ala)](n+1)-di-trans,octa-cis-undecaprenyl diphosphate + di-trans,octa-cis-undecaprenyl diphosphate + H(+)</text>
        <dbReference type="Rhea" id="RHEA:23708"/>
        <dbReference type="Rhea" id="RHEA-COMP:9602"/>
        <dbReference type="Rhea" id="RHEA-COMP:9603"/>
        <dbReference type="ChEBI" id="CHEBI:15378"/>
        <dbReference type="ChEBI" id="CHEBI:58405"/>
        <dbReference type="ChEBI" id="CHEBI:60033"/>
        <dbReference type="ChEBI" id="CHEBI:78435"/>
        <dbReference type="EC" id="2.4.99.28"/>
    </reaction>
</comment>
<keyword evidence="8 11" id="KW-1133">Transmembrane helix</keyword>
<dbReference type="InterPro" id="IPR023346">
    <property type="entry name" value="Lysozyme-like_dom_sf"/>
</dbReference>
<dbReference type="GO" id="GO:0016763">
    <property type="term" value="F:pentosyltransferase activity"/>
    <property type="evidence" value="ECO:0007669"/>
    <property type="project" value="InterPro"/>
</dbReference>
<dbReference type="InterPro" id="IPR036950">
    <property type="entry name" value="PBP_transglycosylase"/>
</dbReference>
<keyword evidence="4 11" id="KW-0808">Transferase</keyword>
<dbReference type="InterPro" id="IPR001264">
    <property type="entry name" value="Glyco_trans_51"/>
</dbReference>
<accession>A0A8J2YLE5</accession>
<comment type="subcellular location">
    <subcellularLocation>
        <location evidence="11">Cell inner membrane</location>
        <topology evidence="11">Single-pass membrane protein</topology>
    </subcellularLocation>
</comment>
<dbReference type="GO" id="GO:0008360">
    <property type="term" value="P:regulation of cell shape"/>
    <property type="evidence" value="ECO:0007669"/>
    <property type="project" value="UniProtKB-KW"/>
</dbReference>
<keyword evidence="14" id="KW-1185">Reference proteome</keyword>
<dbReference type="Pfam" id="PF00912">
    <property type="entry name" value="Transgly"/>
    <property type="match status" value="1"/>
</dbReference>
<dbReference type="PANTHER" id="PTHR30400">
    <property type="entry name" value="MONOFUNCTIONAL BIOSYNTHETIC PEPTIDOGLYCAN TRANSGLYCOSYLASE"/>
    <property type="match status" value="1"/>
</dbReference>
<comment type="function">
    <text evidence="11">Peptidoglycan polymerase that catalyzes glycan chain elongation from lipid-linked precursors.</text>
</comment>
<dbReference type="HAMAP" id="MF_00766">
    <property type="entry name" value="PGT_MtgA"/>
    <property type="match status" value="1"/>
</dbReference>
<evidence type="ECO:0000256" key="4">
    <source>
        <dbReference type="ARBA" id="ARBA00022679"/>
    </source>
</evidence>
<dbReference type="UniPathway" id="UPA00219"/>
<dbReference type="SUPFAM" id="SSF53955">
    <property type="entry name" value="Lysozyme-like"/>
    <property type="match status" value="1"/>
</dbReference>